<evidence type="ECO:0000313" key="3">
    <source>
        <dbReference type="Proteomes" id="UP000070700"/>
    </source>
</evidence>
<sequence length="170" mass="18886">MIPIFSQRSSHHNRIPFTNSTPCNYKSPNIPAITIPTHPSVILLSPPLLCSPPGPVEDALLLAELEFVLVGPTVVICVVVVGPVIVVPPPPGKTQVQVGLALHGKGPWVPVHIVVWPWHLLSYGQVVSVVIDVTVTVEFEKHPCMRTRRTKLSCLSSSTRHQYKMRRYWR</sequence>
<keyword evidence="3" id="KW-1185">Reference proteome</keyword>
<evidence type="ECO:0000256" key="1">
    <source>
        <dbReference type="SAM" id="Phobius"/>
    </source>
</evidence>
<keyword evidence="1" id="KW-1133">Transmembrane helix</keyword>
<dbReference type="InParanoid" id="A0A194XFX3"/>
<name>A0A194XFX3_MOLSC</name>
<dbReference type="Proteomes" id="UP000070700">
    <property type="component" value="Unassembled WGS sequence"/>
</dbReference>
<protein>
    <submittedName>
        <fullName evidence="2">Uncharacterized protein</fullName>
    </submittedName>
</protein>
<dbReference type="KEGG" id="psco:LY89DRAFT_475246"/>
<accession>A0A194XFX3</accession>
<dbReference type="AlphaFoldDB" id="A0A194XFX3"/>
<dbReference type="EMBL" id="KQ947411">
    <property type="protein sequence ID" value="KUJ19041.1"/>
    <property type="molecule type" value="Genomic_DNA"/>
</dbReference>
<dbReference type="GeneID" id="28817530"/>
<gene>
    <name evidence="2" type="ORF">LY89DRAFT_475246</name>
</gene>
<organism evidence="2 3">
    <name type="scientific">Mollisia scopiformis</name>
    <name type="common">Conifer needle endophyte fungus</name>
    <name type="synonym">Phialocephala scopiformis</name>
    <dbReference type="NCBI Taxonomy" id="149040"/>
    <lineage>
        <taxon>Eukaryota</taxon>
        <taxon>Fungi</taxon>
        <taxon>Dikarya</taxon>
        <taxon>Ascomycota</taxon>
        <taxon>Pezizomycotina</taxon>
        <taxon>Leotiomycetes</taxon>
        <taxon>Helotiales</taxon>
        <taxon>Mollisiaceae</taxon>
        <taxon>Mollisia</taxon>
    </lineage>
</organism>
<feature type="transmembrane region" description="Helical" evidence="1">
    <location>
        <begin position="67"/>
        <end position="87"/>
    </location>
</feature>
<dbReference type="RefSeq" id="XP_018073396.1">
    <property type="nucleotide sequence ID" value="XM_018207804.1"/>
</dbReference>
<proteinExistence type="predicted"/>
<reference evidence="2 3" key="1">
    <citation type="submission" date="2015-10" db="EMBL/GenBank/DDBJ databases">
        <title>Full genome of DAOMC 229536 Phialocephala scopiformis, a fungal endophyte of spruce producing the potent anti-insectan compound rugulosin.</title>
        <authorList>
            <consortium name="DOE Joint Genome Institute"/>
            <person name="Walker A.K."/>
            <person name="Frasz S.L."/>
            <person name="Seifert K.A."/>
            <person name="Miller J.D."/>
            <person name="Mondo S.J."/>
            <person name="Labutti K."/>
            <person name="Lipzen A."/>
            <person name="Dockter R."/>
            <person name="Kennedy M."/>
            <person name="Grigoriev I.V."/>
            <person name="Spatafora J.W."/>
        </authorList>
    </citation>
    <scope>NUCLEOTIDE SEQUENCE [LARGE SCALE GENOMIC DNA]</scope>
    <source>
        <strain evidence="2 3">CBS 120377</strain>
    </source>
</reference>
<evidence type="ECO:0000313" key="2">
    <source>
        <dbReference type="EMBL" id="KUJ19041.1"/>
    </source>
</evidence>
<keyword evidence="1" id="KW-0472">Membrane</keyword>
<keyword evidence="1" id="KW-0812">Transmembrane</keyword>